<dbReference type="InterPro" id="IPR034660">
    <property type="entry name" value="DinB/YfiT-like"/>
</dbReference>
<dbReference type="EMBL" id="JAATVY010000004">
    <property type="protein sequence ID" value="NJC69784.1"/>
    <property type="molecule type" value="Genomic_DNA"/>
</dbReference>
<dbReference type="SUPFAM" id="SSF109854">
    <property type="entry name" value="DinB/YfiT-like putative metalloenzymes"/>
    <property type="match status" value="1"/>
</dbReference>
<dbReference type="NCBIfam" id="TIGR03083">
    <property type="entry name" value="maleylpyruvate isomerase family mycothiol-dependent enzyme"/>
    <property type="match status" value="1"/>
</dbReference>
<organism evidence="2 3">
    <name type="scientific">Planosporangium thailandense</name>
    <dbReference type="NCBI Taxonomy" id="765197"/>
    <lineage>
        <taxon>Bacteria</taxon>
        <taxon>Bacillati</taxon>
        <taxon>Actinomycetota</taxon>
        <taxon>Actinomycetes</taxon>
        <taxon>Micromonosporales</taxon>
        <taxon>Micromonosporaceae</taxon>
        <taxon>Planosporangium</taxon>
    </lineage>
</organism>
<evidence type="ECO:0000313" key="3">
    <source>
        <dbReference type="Proteomes" id="UP000722989"/>
    </source>
</evidence>
<feature type="domain" description="Mycothiol-dependent maleylpyruvate isomerase metal-binding" evidence="1">
    <location>
        <begin position="15"/>
        <end position="127"/>
    </location>
</feature>
<dbReference type="InterPro" id="IPR017520">
    <property type="entry name" value="CHP03086"/>
</dbReference>
<name>A0ABX0XX91_9ACTN</name>
<dbReference type="InterPro" id="IPR024344">
    <property type="entry name" value="MDMPI_metal-binding"/>
</dbReference>
<proteinExistence type="predicted"/>
<sequence length="187" mass="19771">MTENPFSQFDRSTAVAEQVIGAIRRDQFDDPTPCTDWSVRQLINHLVTANLTFVSILTGGPRPDPERDHLGGDPLAAFRAATLEARAAFVVEGALDRTYPTPFGQRPGPLLLTMRVVDTTVHAWDLAKATGQSTDLDPELAEVALSALRAALPADRSGGTPFGPEQPAPAGATAADRLAAFAGRAVG</sequence>
<dbReference type="InterPro" id="IPR017517">
    <property type="entry name" value="Maleyloyr_isom"/>
</dbReference>
<dbReference type="Gene3D" id="1.20.120.450">
    <property type="entry name" value="dinb family like domain"/>
    <property type="match status" value="1"/>
</dbReference>
<evidence type="ECO:0000259" key="1">
    <source>
        <dbReference type="Pfam" id="PF11716"/>
    </source>
</evidence>
<dbReference type="NCBIfam" id="TIGR03086">
    <property type="entry name" value="TIGR03086 family metal-binding protein"/>
    <property type="match status" value="1"/>
</dbReference>
<dbReference type="Proteomes" id="UP000722989">
    <property type="component" value="Unassembled WGS sequence"/>
</dbReference>
<dbReference type="Pfam" id="PF11716">
    <property type="entry name" value="MDMPI_N"/>
    <property type="match status" value="1"/>
</dbReference>
<gene>
    <name evidence="2" type="ORF">HC031_08630</name>
</gene>
<evidence type="ECO:0000313" key="2">
    <source>
        <dbReference type="EMBL" id="NJC69784.1"/>
    </source>
</evidence>
<comment type="caution">
    <text evidence="2">The sequence shown here is derived from an EMBL/GenBank/DDBJ whole genome shotgun (WGS) entry which is preliminary data.</text>
</comment>
<accession>A0ABX0XX91</accession>
<keyword evidence="3" id="KW-1185">Reference proteome</keyword>
<dbReference type="RefSeq" id="WP_167924672.1">
    <property type="nucleotide sequence ID" value="NZ_JAATVY010000004.1"/>
</dbReference>
<reference evidence="2 3" key="1">
    <citation type="submission" date="2020-03" db="EMBL/GenBank/DDBJ databases">
        <title>WGS of the type strain of Planosporangium spp.</title>
        <authorList>
            <person name="Thawai C."/>
        </authorList>
    </citation>
    <scope>NUCLEOTIDE SEQUENCE [LARGE SCALE GENOMIC DNA]</scope>
    <source>
        <strain evidence="2 3">TBRC 5610</strain>
    </source>
</reference>
<protein>
    <submittedName>
        <fullName evidence="2">TIGR03086 family protein</fullName>
    </submittedName>
</protein>